<dbReference type="InterPro" id="IPR039844">
    <property type="entry name" value="URB1"/>
</dbReference>
<feature type="region of interest" description="Disordered" evidence="2">
    <location>
        <begin position="56"/>
        <end position="129"/>
    </location>
</feature>
<dbReference type="EMBL" id="CM000647">
    <property type="protein sequence ID" value="EED89614.1"/>
    <property type="molecule type" value="Genomic_DNA"/>
</dbReference>
<name>B8CA39_THAPS</name>
<dbReference type="STRING" id="35128.B8CA39"/>
<feature type="coiled-coil region" evidence="1">
    <location>
        <begin position="317"/>
        <end position="371"/>
    </location>
</feature>
<dbReference type="InterPro" id="IPR032436">
    <property type="entry name" value="URB1_C"/>
</dbReference>
<keyword evidence="5" id="KW-1185">Reference proteome</keyword>
<dbReference type="Proteomes" id="UP000001449">
    <property type="component" value="Chromosome 12"/>
</dbReference>
<dbReference type="Pfam" id="PF16201">
    <property type="entry name" value="NopRA1"/>
    <property type="match status" value="1"/>
</dbReference>
<dbReference type="eggNOG" id="KOG1791">
    <property type="taxonomic scope" value="Eukaryota"/>
</dbReference>
<feature type="region of interest" description="Disordered" evidence="2">
    <location>
        <begin position="1811"/>
        <end position="1863"/>
    </location>
</feature>
<evidence type="ECO:0000259" key="3">
    <source>
        <dbReference type="Pfam" id="PF16201"/>
    </source>
</evidence>
<evidence type="ECO:0000256" key="1">
    <source>
        <dbReference type="SAM" id="Coils"/>
    </source>
</evidence>
<dbReference type="InParanoid" id="B8CA39"/>
<dbReference type="HOGENOM" id="CLU_229201_0_0_1"/>
<protein>
    <recommendedName>
        <fullName evidence="3">URB1 C-terminal domain-containing protein</fullName>
    </recommendedName>
</protein>
<keyword evidence="1" id="KW-0175">Coiled coil</keyword>
<feature type="compositionally biased region" description="Polar residues" evidence="2">
    <location>
        <begin position="104"/>
        <end position="129"/>
    </location>
</feature>
<gene>
    <name evidence="4" type="ORF">THAPSDRAFT_24445</name>
</gene>
<feature type="compositionally biased region" description="Polar residues" evidence="2">
    <location>
        <begin position="1845"/>
        <end position="1861"/>
    </location>
</feature>
<dbReference type="PANTHER" id="PTHR13500:SF0">
    <property type="entry name" value="NUCLEOLAR PRE-RIBOSOMAL-ASSOCIATED PROTEIN 1"/>
    <property type="match status" value="1"/>
</dbReference>
<evidence type="ECO:0000313" key="4">
    <source>
        <dbReference type="EMBL" id="EED89614.1"/>
    </source>
</evidence>
<dbReference type="GO" id="GO:0000466">
    <property type="term" value="P:maturation of 5.8S rRNA from tricistronic rRNA transcript (SSU-rRNA, 5.8S rRNA, LSU-rRNA)"/>
    <property type="evidence" value="ECO:0000318"/>
    <property type="project" value="GO_Central"/>
</dbReference>
<dbReference type="InterPro" id="IPR016024">
    <property type="entry name" value="ARM-type_fold"/>
</dbReference>
<dbReference type="PANTHER" id="PTHR13500">
    <property type="entry name" value="NUCLEOLAR PRERIBOSOMAL-ASSOCIATED PROTEIN 1"/>
    <property type="match status" value="1"/>
</dbReference>
<proteinExistence type="predicted"/>
<dbReference type="GO" id="GO:0000463">
    <property type="term" value="P:maturation of LSU-rRNA from tricistronic rRNA transcript (SSU-rRNA, 5.8S rRNA, LSU-rRNA)"/>
    <property type="evidence" value="ECO:0000318"/>
    <property type="project" value="GO_Central"/>
</dbReference>
<dbReference type="GeneID" id="7449393"/>
<sequence>MTMSSSKRKRPTPLGVLEFTSALNGEDATLILKKLRHFVKVVRFERRVSLGVTDDDCDDVVVDDGGGTGGGINQHHGNTEEYESDEDSLSSLFNSNNTDDEQHNPSAASASSKRQKTNSGKSTTPSWQVDKNDYRVPFVGTSVAKGEVGRVVRGVWPSGFLEVYRKHSPLGVELITNEYISAIPPGGIHRALCKDASSDDSFTINDGVKMKKKVSSGSDAGQSRGQIMSVALQSNYWMSLSEWILGFVPVDKLQRGLLWENITATCTFSSIQLHDKEERSSDKCAVPPQIMTILMKQRLPEWIDAIHNYAYNQYQYKQQLVKEKQQLQKQKKKRQNQKMSREEQAALDKIREELEEQMKKQQLQLQKRQRRDEMLLVSALQNLTSLCHLSVGTAREVLRQLMIGSAPRASGKSGIGGGASAKTGGKFGTNSQNHNNASGGGIGEGLAWMTQLFQQKQQPASHRAQLECLKLTCTLLETNDYTILSRLAEVPVWLVKRAAGGGKDGKGGASGGGGGSFGLLYIALRHGIQHVVDRSSMVDGSDDGHDDEQGDILALCMTRLLKDVRSILLPSVSEDKSGNMFVLGVGTTSELLSGDVLSNLTRLALLAPPFEASVDAINSITKGNDVYNEPDPLEIAAIEARRLLFLLLSNVKSSPFLNEIHSIAASVQSTKQEEQSTIYLTQLSKSLHYLLNDQGHNLPMKKFLGVCLNETPEMIIHFFRGLELSEPRTTYRSLVALSFMEGVLREAPNPQTAVSSQRLRSTEKILPAIIPSCVTKTLLGKIVQSQSVLLVLGGLKLIVALLRRANDYLSSLGVDRFRNDVCRAILNRIPEVSLLLSIPTRFDLFGLENADSSFRGNAIVVIQLCMALQSYATMDPSLISDVKFDWIKLVPTETHESEREFVKAEPLVQRAILQTLLVISKLDGVSFSSKMLPSILYILSSTNIPEVYDIALKLATSLLERELFTDLAGCDKETASCRRYECSLWVGGIVSNTIQELLVLMGKAYQQRVQHKIMVSQAWTNASIDDAMPPLRVSHLLSYATSSVYSGKEKISEEFELLLIQLSTRMMTYHEDPKPLAAVVVHSARGKTPMNKHACDLLAFSEGILSGKQAHCRTLKSLFSTASHQDNLFLPSVINDNRQSSMNQTDLASLSDSTTFRQCLSMLKFFNDKYEAVITLLRNVLVYSLEGEDGTDDVVSRFTSAIHNNELKSADMEGILIILLSFAASRQSDVSYFMSKLGDRLNNTSSVTSAGLAATSTMLQCSLVPNNQHGAFLADVWRSCFRALQSESTEEMKRFLLAVLTHAIPKVDSQSSPPFPPEHMFDLWELLSRNLDEKMSGEFTDLSVELCLRLEGYLTNLFMTLGDGGGAWMVYQRINKLIPPEKFVERCLFTLHHKIAEDNKLDSSADNETLLSAVLRYDCSKFSCLATLLSHPPNNDSFMKLWNSGHLDNIVASFILQMKAQKITKEISTNTIGERFIALLDEEDENICRLDINTVLKVLQVLCEGGFTPLELPVALVRCFRGFESGSRTMGIDTEILLMDMIESVNAKNENISELSTLAFLRCCMLLPKHLKSFIRTKEESAAASLKALLHRLFIFFENTPTLDESIVASSTSIVDKCTISCLKYGMMNSENDPTCIIAASQANNACGSISPGQIHSMIISHSSFSAAISYNSCSKMQCDRPNKYGDLCDGLTQQSELIRLMTSCVSLDTDHVKFEWDTWATIISVYNASTCDIDRMLRRLMFLYEQNGCCNDEIMMDDYRWGAVGAKYILQKQDTGHTIDQSWEWFVDALESDRLRFTLTQFPVTDMLEPESGNAVIDTTARADVQSDSESESDVDDDGSETSKPTMNQQKKSAYSSGNGVSDRWRGKGADLRYSPGFILPLMLGTLEAYLPTETGIEERNNSNGEEVGTDEEFSEEIEEYKAQCQAYCNMCRKLCDKGGISLAVASLSSRCPLVRKVAIAICGLFLKALQMQEAHGMKAWRERPQLEMLMSSLQRGLVVRRAMQLQKVKDVPEGLTFGDDTPQRHMVPMFPATSAVFLAKALMILCRPGDEMYGQMNRYFLRLNGYHGAFQDCFGLPAFLSMYCSASDDLTRCKTERTWALLLLMDGAVDEFCYRKIAQHHVPELIMTSFDSVIDNPDGKSEMSLTIDVIQKLIESGGKRASTHMILRLGLLSWIHGVISWRKISSVFPYTALKCKFLNLIATAVESYNQITCSDDDDSDRETPTFFEKVPLANAVIQICLDGGDGTTNNEAGNGTSPELLKSTCDALWAIHLGDAESNTAASIGCGDTSLEEMSLLLTKFVLNDEMFEQVLTSLCTLPFVSNGNDIQSAKLFCELALGFVLEKVMQLSPAQIKVSLERVYELLRMYPQLGEEDDVSSQVMKSRSLAVLVEGGIEVWDRILPFILKE</sequence>
<evidence type="ECO:0000313" key="5">
    <source>
        <dbReference type="Proteomes" id="UP000001449"/>
    </source>
</evidence>
<reference evidence="4 5" key="1">
    <citation type="journal article" date="2004" name="Science">
        <title>The genome of the diatom Thalassiosira pseudonana: ecology, evolution, and metabolism.</title>
        <authorList>
            <person name="Armbrust E.V."/>
            <person name="Berges J.A."/>
            <person name="Bowler C."/>
            <person name="Green B.R."/>
            <person name="Martinez D."/>
            <person name="Putnam N.H."/>
            <person name="Zhou S."/>
            <person name="Allen A.E."/>
            <person name="Apt K.E."/>
            <person name="Bechner M."/>
            <person name="Brzezinski M.A."/>
            <person name="Chaal B.K."/>
            <person name="Chiovitti A."/>
            <person name="Davis A.K."/>
            <person name="Demarest M.S."/>
            <person name="Detter J.C."/>
            <person name="Glavina T."/>
            <person name="Goodstein D."/>
            <person name="Hadi M.Z."/>
            <person name="Hellsten U."/>
            <person name="Hildebrand M."/>
            <person name="Jenkins B.D."/>
            <person name="Jurka J."/>
            <person name="Kapitonov V.V."/>
            <person name="Kroger N."/>
            <person name="Lau W.W."/>
            <person name="Lane T.W."/>
            <person name="Larimer F.W."/>
            <person name="Lippmeier J.C."/>
            <person name="Lucas S."/>
            <person name="Medina M."/>
            <person name="Montsant A."/>
            <person name="Obornik M."/>
            <person name="Parker M.S."/>
            <person name="Palenik B."/>
            <person name="Pazour G.J."/>
            <person name="Richardson P.M."/>
            <person name="Rynearson T.A."/>
            <person name="Saito M.A."/>
            <person name="Schwartz D.C."/>
            <person name="Thamatrakoln K."/>
            <person name="Valentin K."/>
            <person name="Vardi A."/>
            <person name="Wilkerson F.P."/>
            <person name="Rokhsar D.S."/>
        </authorList>
    </citation>
    <scope>NUCLEOTIDE SEQUENCE [LARGE SCALE GENOMIC DNA]</scope>
    <source>
        <strain evidence="4 5">CCMP1335</strain>
    </source>
</reference>
<feature type="domain" description="URB1 C-terminal" evidence="3">
    <location>
        <begin position="1942"/>
        <end position="2176"/>
    </location>
</feature>
<evidence type="ECO:0000256" key="2">
    <source>
        <dbReference type="SAM" id="MobiDB-lite"/>
    </source>
</evidence>
<dbReference type="OMA" id="WENITAT"/>
<dbReference type="SUPFAM" id="SSF48371">
    <property type="entry name" value="ARM repeat"/>
    <property type="match status" value="1"/>
</dbReference>
<dbReference type="PaxDb" id="35128-Thaps24445"/>
<organism evidence="4 5">
    <name type="scientific">Thalassiosira pseudonana</name>
    <name type="common">Marine diatom</name>
    <name type="synonym">Cyclotella nana</name>
    <dbReference type="NCBI Taxonomy" id="35128"/>
    <lineage>
        <taxon>Eukaryota</taxon>
        <taxon>Sar</taxon>
        <taxon>Stramenopiles</taxon>
        <taxon>Ochrophyta</taxon>
        <taxon>Bacillariophyta</taxon>
        <taxon>Coscinodiscophyceae</taxon>
        <taxon>Thalassiosirophycidae</taxon>
        <taxon>Thalassiosirales</taxon>
        <taxon>Thalassiosiraceae</taxon>
        <taxon>Thalassiosira</taxon>
    </lineage>
</organism>
<accession>B8CA39</accession>
<dbReference type="KEGG" id="tps:THAPSDRAFT_24445"/>
<reference evidence="4 5" key="2">
    <citation type="journal article" date="2008" name="Nature">
        <title>The Phaeodactylum genome reveals the evolutionary history of diatom genomes.</title>
        <authorList>
            <person name="Bowler C."/>
            <person name="Allen A.E."/>
            <person name="Badger J.H."/>
            <person name="Grimwood J."/>
            <person name="Jabbari K."/>
            <person name="Kuo A."/>
            <person name="Maheswari U."/>
            <person name="Martens C."/>
            <person name="Maumus F."/>
            <person name="Otillar R.P."/>
            <person name="Rayko E."/>
            <person name="Salamov A."/>
            <person name="Vandepoele K."/>
            <person name="Beszteri B."/>
            <person name="Gruber A."/>
            <person name="Heijde M."/>
            <person name="Katinka M."/>
            <person name="Mock T."/>
            <person name="Valentin K."/>
            <person name="Verret F."/>
            <person name="Berges J.A."/>
            <person name="Brownlee C."/>
            <person name="Cadoret J.P."/>
            <person name="Chiovitti A."/>
            <person name="Choi C.J."/>
            <person name="Coesel S."/>
            <person name="De Martino A."/>
            <person name="Detter J.C."/>
            <person name="Durkin C."/>
            <person name="Falciatore A."/>
            <person name="Fournet J."/>
            <person name="Haruta M."/>
            <person name="Huysman M.J."/>
            <person name="Jenkins B.D."/>
            <person name="Jiroutova K."/>
            <person name="Jorgensen R.E."/>
            <person name="Joubert Y."/>
            <person name="Kaplan A."/>
            <person name="Kroger N."/>
            <person name="Kroth P.G."/>
            <person name="La Roche J."/>
            <person name="Lindquist E."/>
            <person name="Lommer M."/>
            <person name="Martin-Jezequel V."/>
            <person name="Lopez P.J."/>
            <person name="Lucas S."/>
            <person name="Mangogna M."/>
            <person name="McGinnis K."/>
            <person name="Medlin L.K."/>
            <person name="Montsant A."/>
            <person name="Oudot-Le Secq M.P."/>
            <person name="Napoli C."/>
            <person name="Obornik M."/>
            <person name="Parker M.S."/>
            <person name="Petit J.L."/>
            <person name="Porcel B.M."/>
            <person name="Poulsen N."/>
            <person name="Robison M."/>
            <person name="Rychlewski L."/>
            <person name="Rynearson T.A."/>
            <person name="Schmutz J."/>
            <person name="Shapiro H."/>
            <person name="Siaut M."/>
            <person name="Stanley M."/>
            <person name="Sussman M.R."/>
            <person name="Taylor A.R."/>
            <person name="Vardi A."/>
            <person name="von Dassow P."/>
            <person name="Vyverman W."/>
            <person name="Willis A."/>
            <person name="Wyrwicz L.S."/>
            <person name="Rokhsar D.S."/>
            <person name="Weissenbach J."/>
            <person name="Armbrust E.V."/>
            <person name="Green B.R."/>
            <person name="Van de Peer Y."/>
            <person name="Grigoriev I.V."/>
        </authorList>
    </citation>
    <scope>NUCLEOTIDE SEQUENCE [LARGE SCALE GENOMIC DNA]</scope>
    <source>
        <strain evidence="4 5">CCMP1335</strain>
    </source>
</reference>
<dbReference type="RefSeq" id="XP_002293153.1">
    <property type="nucleotide sequence ID" value="XM_002293117.1"/>
</dbReference>
<dbReference type="GO" id="GO:0005730">
    <property type="term" value="C:nucleolus"/>
    <property type="evidence" value="ECO:0000318"/>
    <property type="project" value="GO_Central"/>
</dbReference>
<feature type="region of interest" description="Disordered" evidence="2">
    <location>
        <begin position="408"/>
        <end position="440"/>
    </location>
</feature>
<feature type="compositionally biased region" description="Acidic residues" evidence="2">
    <location>
        <begin position="1828"/>
        <end position="1841"/>
    </location>
</feature>